<evidence type="ECO:0000256" key="5">
    <source>
        <dbReference type="ARBA" id="ARBA00022825"/>
    </source>
</evidence>
<dbReference type="InterPro" id="IPR002172">
    <property type="entry name" value="LDrepeatLR_classA_rpt"/>
</dbReference>
<dbReference type="SMART" id="SM00192">
    <property type="entry name" value="LDLa"/>
    <property type="match status" value="1"/>
</dbReference>
<dbReference type="PRINTS" id="PR00722">
    <property type="entry name" value="CHYMOTRYPSIN"/>
</dbReference>
<keyword evidence="9" id="KW-0472">Membrane</keyword>
<dbReference type="Gene3D" id="2.60.120.290">
    <property type="entry name" value="Spermadhesin, CUB domain"/>
    <property type="match status" value="3"/>
</dbReference>
<dbReference type="MEROPS" id="S01.247"/>
<reference evidence="9" key="1">
    <citation type="journal article" date="2012" name="Nature">
        <title>The oyster genome reveals stress adaptation and complexity of shell formation.</title>
        <authorList>
            <person name="Zhang G."/>
            <person name="Fang X."/>
            <person name="Guo X."/>
            <person name="Li L."/>
            <person name="Luo R."/>
            <person name="Xu F."/>
            <person name="Yang P."/>
            <person name="Zhang L."/>
            <person name="Wang X."/>
            <person name="Qi H."/>
            <person name="Xiong Z."/>
            <person name="Que H."/>
            <person name="Xie Y."/>
            <person name="Holland P.W."/>
            <person name="Paps J."/>
            <person name="Zhu Y."/>
            <person name="Wu F."/>
            <person name="Chen Y."/>
            <person name="Wang J."/>
            <person name="Peng C."/>
            <person name="Meng J."/>
            <person name="Yang L."/>
            <person name="Liu J."/>
            <person name="Wen B."/>
            <person name="Zhang N."/>
            <person name="Huang Z."/>
            <person name="Zhu Q."/>
            <person name="Feng Y."/>
            <person name="Mount A."/>
            <person name="Hedgecock D."/>
            <person name="Xu Z."/>
            <person name="Liu Y."/>
            <person name="Domazet-Loso T."/>
            <person name="Du Y."/>
            <person name="Sun X."/>
            <person name="Zhang S."/>
            <person name="Liu B."/>
            <person name="Cheng P."/>
            <person name="Jiang X."/>
            <person name="Li J."/>
            <person name="Fan D."/>
            <person name="Wang W."/>
            <person name="Fu W."/>
            <person name="Wang T."/>
            <person name="Wang B."/>
            <person name="Zhang J."/>
            <person name="Peng Z."/>
            <person name="Li Y."/>
            <person name="Li N."/>
            <person name="Wang J."/>
            <person name="Chen M."/>
            <person name="He Y."/>
            <person name="Tan F."/>
            <person name="Song X."/>
            <person name="Zheng Q."/>
            <person name="Huang R."/>
            <person name="Yang H."/>
            <person name="Du X."/>
            <person name="Chen L."/>
            <person name="Yang M."/>
            <person name="Gaffney P.M."/>
            <person name="Wang S."/>
            <person name="Luo L."/>
            <person name="She Z."/>
            <person name="Ming Y."/>
            <person name="Huang W."/>
            <person name="Zhang S."/>
            <person name="Huang B."/>
            <person name="Zhang Y."/>
            <person name="Qu T."/>
            <person name="Ni P."/>
            <person name="Miao G."/>
            <person name="Wang J."/>
            <person name="Wang Q."/>
            <person name="Steinberg C.E."/>
            <person name="Wang H."/>
            <person name="Li N."/>
            <person name="Qian L."/>
            <person name="Zhang G."/>
            <person name="Li Y."/>
            <person name="Yang H."/>
            <person name="Liu X."/>
            <person name="Wang J."/>
            <person name="Yin Y."/>
            <person name="Wang J."/>
        </authorList>
    </citation>
    <scope>NUCLEOTIDE SEQUENCE [LARGE SCALE GENOMIC DNA]</scope>
    <source>
        <strain evidence="9">05x7-T-G4-1.051#20</strain>
    </source>
</reference>
<dbReference type="InterPro" id="IPR000859">
    <property type="entry name" value="CUB_dom"/>
</dbReference>
<dbReference type="PROSITE" id="PS50068">
    <property type="entry name" value="LDLRA_2"/>
    <property type="match status" value="1"/>
</dbReference>
<dbReference type="CDD" id="cd00190">
    <property type="entry name" value="Tryp_SPc"/>
    <property type="match status" value="1"/>
</dbReference>
<dbReference type="InterPro" id="IPR036055">
    <property type="entry name" value="LDL_receptor-like_sf"/>
</dbReference>
<evidence type="ECO:0000256" key="6">
    <source>
        <dbReference type="ARBA" id="ARBA00023157"/>
    </source>
</evidence>
<evidence type="ECO:0000256" key="2">
    <source>
        <dbReference type="ARBA" id="ARBA00012050"/>
    </source>
</evidence>
<dbReference type="PANTHER" id="PTHR24252">
    <property type="entry name" value="ACROSIN-RELATED"/>
    <property type="match status" value="1"/>
</dbReference>
<dbReference type="InterPro" id="IPR023415">
    <property type="entry name" value="LDLR_class-A_CS"/>
</dbReference>
<dbReference type="FunFam" id="2.40.10.10:FF:000010">
    <property type="entry name" value="Kallikrein related peptidase 11"/>
    <property type="match status" value="1"/>
</dbReference>
<feature type="disulfide bond" evidence="8">
    <location>
        <begin position="523"/>
        <end position="541"/>
    </location>
</feature>
<dbReference type="Pfam" id="PF00057">
    <property type="entry name" value="Ldl_recept_a"/>
    <property type="match status" value="1"/>
</dbReference>
<dbReference type="InParanoid" id="K1QJT5"/>
<evidence type="ECO:0000256" key="3">
    <source>
        <dbReference type="ARBA" id="ARBA00017161"/>
    </source>
</evidence>
<dbReference type="GO" id="GO:0004252">
    <property type="term" value="F:serine-type endopeptidase activity"/>
    <property type="evidence" value="ECO:0007669"/>
    <property type="project" value="InterPro"/>
</dbReference>
<keyword evidence="5" id="KW-0378">Hydrolase</keyword>
<dbReference type="Pfam" id="PF00089">
    <property type="entry name" value="Trypsin"/>
    <property type="match status" value="1"/>
</dbReference>
<dbReference type="InterPro" id="IPR001254">
    <property type="entry name" value="Trypsin_dom"/>
</dbReference>
<evidence type="ECO:0000256" key="7">
    <source>
        <dbReference type="PROSITE-ProRule" id="PRU00059"/>
    </source>
</evidence>
<dbReference type="CDD" id="cd00041">
    <property type="entry name" value="CUB"/>
    <property type="match status" value="3"/>
</dbReference>
<dbReference type="SUPFAM" id="SSF49854">
    <property type="entry name" value="Spermadhesin, CUB domain"/>
    <property type="match status" value="3"/>
</dbReference>
<evidence type="ECO:0000256" key="1">
    <source>
        <dbReference type="ARBA" id="ARBA00001656"/>
    </source>
</evidence>
<gene>
    <name evidence="9" type="ORF">CGI_10024248</name>
</gene>
<dbReference type="SUPFAM" id="SSF50494">
    <property type="entry name" value="Trypsin-like serine proteases"/>
    <property type="match status" value="1"/>
</dbReference>
<keyword evidence="5" id="KW-0720">Serine protease</keyword>
<dbReference type="EC" id="3.4.21.10" evidence="2"/>
<dbReference type="GO" id="GO:0016020">
    <property type="term" value="C:membrane"/>
    <property type="evidence" value="ECO:0007669"/>
    <property type="project" value="InterPro"/>
</dbReference>
<name>K1QJT5_MAGGI</name>
<dbReference type="PROSITE" id="PS50060">
    <property type="entry name" value="MAM_2"/>
    <property type="match status" value="2"/>
</dbReference>
<dbReference type="Pfam" id="PF00431">
    <property type="entry name" value="CUB"/>
    <property type="match status" value="3"/>
</dbReference>
<keyword evidence="9" id="KW-0812">Transmembrane</keyword>
<feature type="disulfide bond" evidence="8">
    <location>
        <begin position="516"/>
        <end position="528"/>
    </location>
</feature>
<dbReference type="InterPro" id="IPR033116">
    <property type="entry name" value="TRYPSIN_SER"/>
</dbReference>
<keyword evidence="4 9" id="KW-0645">Protease</keyword>
<sequence>MELLVILANIFLTLLVKRSTSCQQAIVLQDNSPVFVTSPGFLDGKPYPTNTLCSWDISTYDKLIEVRFLSFDVEYETSCRWDYVKVYSGPCGGNSPPKYCGTTLPPPLVSDTRKVCLEFYSDPIQTRSGFKARLHLVGKPEVETHPEILTSTPTPIFITYLASSLPPTTTSIPVSTSLVTSSTFTTESFKSTTGGLLANEKYTTIDLEMCLTQQHQINIKDNEKFTIFSPGYKIGSRYPVNLQCSMTIASASVATIRVHLEALELEYHPDCLYDRLVIRDGPLHSSPAIANLCGQHQSNVYLSTSDAILLEFHSDHIIPASGFKMTVETVSPTTATPTKINIKTGTASVSTIATTLPPVTTPPSPSPLPTECLGVDRVFSVLGRHRIQSPGMETGSPYPNDVRCSWVFISQDRQEMKLSFEIFDLEYHDQCKYDSLKIYNGSSAKSPVINQYCGTDIPRNRTFSGPAIYVVFTSDRFVQRSGFKLTVDIIETQYEESTCPLHQSRCVGGPCVPRQCRPDEFRCNNGQCISTFLQCDGSPDCSGHEDEANCFSLTQDSEILIHYSNKHLPVCRDAWNPKLADLICADQFFRCGGTLVADRWVVTAGHCVESVSKTPYLIRAQFGTTSLTQADVTSRRVMEVIRHPDHDFIYNADIALLHLQHQVRTNDFIRKACIPQQSQLLTSGLICYISGWGVTRIEDYYTTVLPDMLHHAKIKLWSQSKCKKAYAAKLKDSMVCAGYDYGGIDSCKGDSGGPLVCRVRNHWMLMGVTTWGESPCGQLHKPGVYTRVDAFTGWITNITQSSGHYLYAEIPFNSNDDLSPAVLQLPVFSITQPSCMSLSYVFERPDSIRLKVSARLKKGDDVTDLWSASKGLSTWSTVNISIDSGVAQLNITAVPLKPTYTTGVAVDDVKLVAEKCKDDGHIECDFNDKNGCELSQDDSLFVWEMKEENGERYMHFDGNNKPPRTKGVLFQPLGNMDSSYCVKVRYKMCHDTVLSIHTSFVYGNYVITGNALWSRRYRLGDCSAWQQLSVPMSYKHYPHRVTIQGVVNSQSASISIDDFTIILGDCL</sequence>
<dbReference type="HOGENOM" id="CLU_288242_0_0_1"/>
<feature type="disulfide bond" evidence="8">
    <location>
        <begin position="535"/>
        <end position="550"/>
    </location>
</feature>
<dbReference type="InterPro" id="IPR001314">
    <property type="entry name" value="Peptidase_S1A"/>
</dbReference>
<organism evidence="9">
    <name type="scientific">Magallana gigas</name>
    <name type="common">Pacific oyster</name>
    <name type="synonym">Crassostrea gigas</name>
    <dbReference type="NCBI Taxonomy" id="29159"/>
    <lineage>
        <taxon>Eukaryota</taxon>
        <taxon>Metazoa</taxon>
        <taxon>Spiralia</taxon>
        <taxon>Lophotrochozoa</taxon>
        <taxon>Mollusca</taxon>
        <taxon>Bivalvia</taxon>
        <taxon>Autobranchia</taxon>
        <taxon>Pteriomorphia</taxon>
        <taxon>Ostreida</taxon>
        <taxon>Ostreoidea</taxon>
        <taxon>Ostreidae</taxon>
        <taxon>Magallana</taxon>
    </lineage>
</organism>
<comment type="catalytic activity">
    <reaction evidence="1">
        <text>Preferential cleavage: Arg-|-Xaa, Lys-|-Xaa.</text>
        <dbReference type="EC" id="3.4.21.10"/>
    </reaction>
</comment>
<dbReference type="PROSITE" id="PS00135">
    <property type="entry name" value="TRYPSIN_SER"/>
    <property type="match status" value="1"/>
</dbReference>
<dbReference type="SMART" id="SM00042">
    <property type="entry name" value="CUB"/>
    <property type="match status" value="3"/>
</dbReference>
<dbReference type="Gene3D" id="2.60.120.200">
    <property type="match status" value="1"/>
</dbReference>
<dbReference type="GO" id="GO:0006508">
    <property type="term" value="P:proteolysis"/>
    <property type="evidence" value="ECO:0007669"/>
    <property type="project" value="UniProtKB-KW"/>
</dbReference>
<dbReference type="EMBL" id="JH819020">
    <property type="protein sequence ID" value="EKC29130.1"/>
    <property type="molecule type" value="Genomic_DNA"/>
</dbReference>
<dbReference type="InterPro" id="IPR035914">
    <property type="entry name" value="Sperma_CUB_dom_sf"/>
</dbReference>
<dbReference type="InterPro" id="IPR013320">
    <property type="entry name" value="ConA-like_dom_sf"/>
</dbReference>
<dbReference type="InterPro" id="IPR043504">
    <property type="entry name" value="Peptidase_S1_PA_chymotrypsin"/>
</dbReference>
<dbReference type="PANTHER" id="PTHR24252:SF8">
    <property type="entry name" value="ACROSIN"/>
    <property type="match status" value="1"/>
</dbReference>
<dbReference type="PROSITE" id="PS01209">
    <property type="entry name" value="LDLRA_1"/>
    <property type="match status" value="1"/>
</dbReference>
<evidence type="ECO:0000256" key="4">
    <source>
        <dbReference type="ARBA" id="ARBA00022670"/>
    </source>
</evidence>
<evidence type="ECO:0000256" key="8">
    <source>
        <dbReference type="PROSITE-ProRule" id="PRU00124"/>
    </source>
</evidence>
<dbReference type="SMART" id="SM00020">
    <property type="entry name" value="Tryp_SPc"/>
    <property type="match status" value="1"/>
</dbReference>
<dbReference type="FunFam" id="2.60.120.290:FF:000005">
    <property type="entry name" value="Procollagen C-endopeptidase enhancer 1"/>
    <property type="match status" value="1"/>
</dbReference>
<dbReference type="CDD" id="cd00112">
    <property type="entry name" value="LDLa"/>
    <property type="match status" value="1"/>
</dbReference>
<dbReference type="SUPFAM" id="SSF49899">
    <property type="entry name" value="Concanavalin A-like lectins/glucanases"/>
    <property type="match status" value="2"/>
</dbReference>
<dbReference type="AlphaFoldDB" id="K1QJT5"/>
<dbReference type="InterPro" id="IPR018114">
    <property type="entry name" value="TRYPSIN_HIS"/>
</dbReference>
<dbReference type="PROSITE" id="PS01180">
    <property type="entry name" value="CUB"/>
    <property type="match status" value="3"/>
</dbReference>
<dbReference type="Pfam" id="PF00629">
    <property type="entry name" value="MAM"/>
    <property type="match status" value="2"/>
</dbReference>
<dbReference type="SUPFAM" id="SSF57424">
    <property type="entry name" value="LDL receptor-like module"/>
    <property type="match status" value="1"/>
</dbReference>
<protein>
    <recommendedName>
        <fullName evidence="3">Acrosin</fullName>
        <ecNumber evidence="2">3.4.21.10</ecNumber>
    </recommendedName>
</protein>
<dbReference type="InterPro" id="IPR000998">
    <property type="entry name" value="MAM_dom"/>
</dbReference>
<comment type="caution">
    <text evidence="7">Lacks conserved residue(s) required for the propagation of feature annotation.</text>
</comment>
<keyword evidence="6 8" id="KW-1015">Disulfide bond</keyword>
<dbReference type="Gene3D" id="2.40.10.10">
    <property type="entry name" value="Trypsin-like serine proteases"/>
    <property type="match status" value="2"/>
</dbReference>
<dbReference type="PROSITE" id="PS00134">
    <property type="entry name" value="TRYPSIN_HIS"/>
    <property type="match status" value="1"/>
</dbReference>
<dbReference type="PROSITE" id="PS50240">
    <property type="entry name" value="TRYPSIN_DOM"/>
    <property type="match status" value="1"/>
</dbReference>
<dbReference type="Gene3D" id="4.10.400.10">
    <property type="entry name" value="Low-density Lipoprotein Receptor"/>
    <property type="match status" value="1"/>
</dbReference>
<evidence type="ECO:0000313" key="9">
    <source>
        <dbReference type="EMBL" id="EKC29130.1"/>
    </source>
</evidence>
<dbReference type="InterPro" id="IPR009003">
    <property type="entry name" value="Peptidase_S1_PA"/>
</dbReference>
<proteinExistence type="predicted"/>
<accession>K1QJT5</accession>